<accession>A0A839HNA5</accession>
<protein>
    <submittedName>
        <fullName evidence="3">PEP-CTERM sorting domain-containing protein</fullName>
    </submittedName>
</protein>
<comment type="caution">
    <text evidence="3">The sequence shown here is derived from an EMBL/GenBank/DDBJ whole genome shotgun (WGS) entry which is preliminary data.</text>
</comment>
<keyword evidence="1" id="KW-0472">Membrane</keyword>
<evidence type="ECO:0000259" key="2">
    <source>
        <dbReference type="Pfam" id="PF07589"/>
    </source>
</evidence>
<evidence type="ECO:0000256" key="1">
    <source>
        <dbReference type="SAM" id="Phobius"/>
    </source>
</evidence>
<reference evidence="3 4" key="1">
    <citation type="submission" date="2020-08" db="EMBL/GenBank/DDBJ databases">
        <title>Aquariorum lacteus gen. nov., sp. nov., a new member of the family Comamonadaceae, isolated from freshwater aquarium.</title>
        <authorList>
            <person name="Chun S.-J."/>
        </authorList>
    </citation>
    <scope>NUCLEOTIDE SEQUENCE [LARGE SCALE GENOMIC DNA]</scope>
    <source>
        <strain evidence="3 4">SJAQ100</strain>
    </source>
</reference>
<gene>
    <name evidence="3" type="ORF">H4F90_13185</name>
</gene>
<dbReference type="Proteomes" id="UP000586093">
    <property type="component" value="Unassembled WGS sequence"/>
</dbReference>
<dbReference type="InterPro" id="IPR013424">
    <property type="entry name" value="Ice-binding_C"/>
</dbReference>
<feature type="transmembrane region" description="Helical" evidence="1">
    <location>
        <begin position="20"/>
        <end position="37"/>
    </location>
</feature>
<keyword evidence="1" id="KW-1133">Transmembrane helix</keyword>
<keyword evidence="4" id="KW-1185">Reference proteome</keyword>
<evidence type="ECO:0000313" key="4">
    <source>
        <dbReference type="Proteomes" id="UP000586093"/>
    </source>
</evidence>
<sequence length="46" mass="4939">MGHSYAYAKAVTISAPVPEPSTYALMLGGMAVLMALSRRRKVNART</sequence>
<dbReference type="AlphaFoldDB" id="A0A839HNA5"/>
<proteinExistence type="predicted"/>
<name>A0A839HNA5_9BURK</name>
<organism evidence="3 4">
    <name type="scientific">Aquariibacter albus</name>
    <dbReference type="NCBI Taxonomy" id="2759899"/>
    <lineage>
        <taxon>Bacteria</taxon>
        <taxon>Pseudomonadati</taxon>
        <taxon>Pseudomonadota</taxon>
        <taxon>Betaproteobacteria</taxon>
        <taxon>Burkholderiales</taxon>
        <taxon>Sphaerotilaceae</taxon>
        <taxon>Aquariibacter</taxon>
    </lineage>
</organism>
<dbReference type="EMBL" id="JACIVI010000005">
    <property type="protein sequence ID" value="MBB1162932.1"/>
    <property type="molecule type" value="Genomic_DNA"/>
</dbReference>
<dbReference type="NCBIfam" id="TIGR02595">
    <property type="entry name" value="PEP_CTERM"/>
    <property type="match status" value="1"/>
</dbReference>
<keyword evidence="1" id="KW-0812">Transmembrane</keyword>
<feature type="domain" description="Ice-binding protein C-terminal" evidence="2">
    <location>
        <begin position="16"/>
        <end position="41"/>
    </location>
</feature>
<evidence type="ECO:0000313" key="3">
    <source>
        <dbReference type="EMBL" id="MBB1162932.1"/>
    </source>
</evidence>
<dbReference type="Pfam" id="PF07589">
    <property type="entry name" value="PEP-CTERM"/>
    <property type="match status" value="1"/>
</dbReference>